<dbReference type="RefSeq" id="WP_240985852.1">
    <property type="nucleotide sequence ID" value="NZ_CDGJ01000005.1"/>
</dbReference>
<dbReference type="HAMAP" id="MF_01114">
    <property type="entry name" value="RecX"/>
    <property type="match status" value="1"/>
</dbReference>
<dbReference type="Gene3D" id="1.10.10.10">
    <property type="entry name" value="Winged helix-like DNA-binding domain superfamily/Winged helix DNA-binding domain"/>
    <property type="match status" value="2"/>
</dbReference>
<accession>A0A8S0VY14</accession>
<dbReference type="Pfam" id="PF02631">
    <property type="entry name" value="RecX_HTH2"/>
    <property type="match status" value="1"/>
</dbReference>
<dbReference type="PANTHER" id="PTHR33602">
    <property type="entry name" value="REGULATORY PROTEIN RECX FAMILY PROTEIN"/>
    <property type="match status" value="1"/>
</dbReference>
<dbReference type="GO" id="GO:0006282">
    <property type="term" value="P:regulation of DNA repair"/>
    <property type="evidence" value="ECO:0007669"/>
    <property type="project" value="UniProtKB-UniRule"/>
</dbReference>
<comment type="subcellular location">
    <subcellularLocation>
        <location evidence="1 5">Cytoplasm</location>
    </subcellularLocation>
</comment>
<evidence type="ECO:0000313" key="11">
    <source>
        <dbReference type="Proteomes" id="UP001071230"/>
    </source>
</evidence>
<feature type="region of interest" description="Disordered" evidence="6">
    <location>
        <begin position="111"/>
        <end position="130"/>
    </location>
</feature>
<dbReference type="EMBL" id="LR746496">
    <property type="protein sequence ID" value="CAA7602493.1"/>
    <property type="molecule type" value="Genomic_DNA"/>
</dbReference>
<evidence type="ECO:0000259" key="8">
    <source>
        <dbReference type="Pfam" id="PF21982"/>
    </source>
</evidence>
<sequence length="163" mass="18605">MEAALDALSRRALTRHEVQERLDGKGYTSEESLGALRRLEEWGYLDDRRLALGYCQARARDGWAQARLRLTLSRRGVDRAVIDEVLAEVYAEGLELELCIEQVRKLREEEEKKAERRRRPGEAHFGAGLAAASPRQRIGAKLLQRGFPMDVVVKALDNFYKPN</sequence>
<dbReference type="AlphaFoldDB" id="A0A8S0VY14"/>
<keyword evidence="11" id="KW-1185">Reference proteome</keyword>
<evidence type="ECO:0000313" key="9">
    <source>
        <dbReference type="EMBL" id="CAA7602493.1"/>
    </source>
</evidence>
<dbReference type="GO" id="GO:0005737">
    <property type="term" value="C:cytoplasm"/>
    <property type="evidence" value="ECO:0007669"/>
    <property type="project" value="UniProtKB-SubCell"/>
</dbReference>
<dbReference type="InterPro" id="IPR036388">
    <property type="entry name" value="WH-like_DNA-bd_sf"/>
</dbReference>
<dbReference type="PANTHER" id="PTHR33602:SF1">
    <property type="entry name" value="REGULATORY PROTEIN RECX FAMILY PROTEIN"/>
    <property type="match status" value="1"/>
</dbReference>
<dbReference type="EMBL" id="CDGJ01000005">
    <property type="protein sequence ID" value="CEJ05948.1"/>
    <property type="molecule type" value="Genomic_DNA"/>
</dbReference>
<dbReference type="Pfam" id="PF21982">
    <property type="entry name" value="RecX_HTH1"/>
    <property type="match status" value="1"/>
</dbReference>
<dbReference type="Proteomes" id="UP001071230">
    <property type="component" value="Unassembled WGS sequence"/>
</dbReference>
<protein>
    <recommendedName>
        <fullName evidence="3 5">Regulatory protein RecX</fullName>
    </recommendedName>
</protein>
<dbReference type="KEGG" id="aacx:DEACI_3168"/>
<gene>
    <name evidence="5" type="primary">recX</name>
    <name evidence="10" type="ORF">DEACI_0368</name>
    <name evidence="9" type="ORF">DEACI_3168</name>
</gene>
<evidence type="ECO:0000256" key="1">
    <source>
        <dbReference type="ARBA" id="ARBA00004496"/>
    </source>
</evidence>
<comment type="function">
    <text evidence="5">Modulates RecA activity.</text>
</comment>
<evidence type="ECO:0000259" key="7">
    <source>
        <dbReference type="Pfam" id="PF02631"/>
    </source>
</evidence>
<evidence type="ECO:0000256" key="5">
    <source>
        <dbReference type="HAMAP-Rule" id="MF_01114"/>
    </source>
</evidence>
<proteinExistence type="inferred from homology"/>
<evidence type="ECO:0000256" key="3">
    <source>
        <dbReference type="ARBA" id="ARBA00018111"/>
    </source>
</evidence>
<dbReference type="InterPro" id="IPR053926">
    <property type="entry name" value="RecX_HTH_1st"/>
</dbReference>
<evidence type="ECO:0000256" key="4">
    <source>
        <dbReference type="ARBA" id="ARBA00022490"/>
    </source>
</evidence>
<reference evidence="10" key="1">
    <citation type="submission" date="2014-11" db="EMBL/GenBank/DDBJ databases">
        <authorList>
            <person name="Hornung B.V."/>
        </authorList>
    </citation>
    <scope>NUCLEOTIDE SEQUENCE</scope>
    <source>
        <strain evidence="10">INE</strain>
    </source>
</reference>
<evidence type="ECO:0000256" key="2">
    <source>
        <dbReference type="ARBA" id="ARBA00009695"/>
    </source>
</evidence>
<reference evidence="9" key="2">
    <citation type="submission" date="2020-01" db="EMBL/GenBank/DDBJ databases">
        <authorList>
            <person name="Hornung B."/>
        </authorList>
    </citation>
    <scope>NUCLEOTIDE SEQUENCE</scope>
    <source>
        <strain evidence="9">PacBioINE</strain>
    </source>
</reference>
<dbReference type="Proteomes" id="UP000836597">
    <property type="component" value="Chromosome"/>
</dbReference>
<organism evidence="9">
    <name type="scientific">Acididesulfobacillus acetoxydans</name>
    <dbReference type="NCBI Taxonomy" id="1561005"/>
    <lineage>
        <taxon>Bacteria</taxon>
        <taxon>Bacillati</taxon>
        <taxon>Bacillota</taxon>
        <taxon>Clostridia</taxon>
        <taxon>Eubacteriales</taxon>
        <taxon>Peptococcaceae</taxon>
        <taxon>Acididesulfobacillus</taxon>
    </lineage>
</organism>
<dbReference type="InterPro" id="IPR003783">
    <property type="entry name" value="Regulatory_RecX"/>
</dbReference>
<dbReference type="InterPro" id="IPR053924">
    <property type="entry name" value="RecX_HTH_2nd"/>
</dbReference>
<keyword evidence="4 5" id="KW-0963">Cytoplasm</keyword>
<evidence type="ECO:0000313" key="10">
    <source>
        <dbReference type="EMBL" id="CEJ05948.1"/>
    </source>
</evidence>
<name>A0A8S0VY14_9FIRM</name>
<comment type="similarity">
    <text evidence="2 5">Belongs to the RecX family.</text>
</comment>
<feature type="domain" description="RecX second three-helical" evidence="7">
    <location>
        <begin position="46"/>
        <end position="86"/>
    </location>
</feature>
<feature type="domain" description="RecX first three-helical" evidence="8">
    <location>
        <begin position="2"/>
        <end position="39"/>
    </location>
</feature>
<evidence type="ECO:0000256" key="6">
    <source>
        <dbReference type="SAM" id="MobiDB-lite"/>
    </source>
</evidence>